<feature type="transmembrane region" description="Helical" evidence="2">
    <location>
        <begin position="28"/>
        <end position="46"/>
    </location>
</feature>
<name>A0A2N6VIP0_9MICO</name>
<dbReference type="EMBL" id="PNHK01000557">
    <property type="protein sequence ID" value="PMD00622.1"/>
    <property type="molecule type" value="Genomic_DNA"/>
</dbReference>
<evidence type="ECO:0000313" key="3">
    <source>
        <dbReference type="EMBL" id="PMD00622.1"/>
    </source>
</evidence>
<keyword evidence="2" id="KW-1133">Transmembrane helix</keyword>
<keyword evidence="2" id="KW-0472">Membrane</keyword>
<feature type="non-terminal residue" evidence="3">
    <location>
        <position position="121"/>
    </location>
</feature>
<sequence>FRTRLIVSAVLGAPVIAISMVMSWHFPGWHWLILALSLPVVTWGAWPFHEAAFKAARGFSSTMDTLISVGVITATLYSLWTVFAQAAAGNWVLPHNAHVWFEAAVAVTVFLLAGRVLEHRA</sequence>
<dbReference type="AlphaFoldDB" id="A0A2N6VIP0"/>
<feature type="transmembrane region" description="Helical" evidence="2">
    <location>
        <begin position="99"/>
        <end position="117"/>
    </location>
</feature>
<evidence type="ECO:0000313" key="4">
    <source>
        <dbReference type="Proteomes" id="UP000235598"/>
    </source>
</evidence>
<dbReference type="PANTHER" id="PTHR43520:SF8">
    <property type="entry name" value="P-TYPE CU(+) TRANSPORTER"/>
    <property type="match status" value="1"/>
</dbReference>
<reference evidence="3 4" key="1">
    <citation type="submission" date="2017-09" db="EMBL/GenBank/DDBJ databases">
        <title>Bacterial strain isolated from the female urinary microbiota.</title>
        <authorList>
            <person name="Thomas-White K."/>
            <person name="Kumar N."/>
            <person name="Forster S."/>
            <person name="Putonti C."/>
            <person name="Lawley T."/>
            <person name="Wolfe A.J."/>
        </authorList>
    </citation>
    <scope>NUCLEOTIDE SEQUENCE [LARGE SCALE GENOMIC DNA]</scope>
    <source>
        <strain evidence="3 4">UMB1301</strain>
    </source>
</reference>
<protein>
    <submittedName>
        <fullName evidence="3">Heavy metal translocating P-type ATPase</fullName>
    </submittedName>
</protein>
<dbReference type="GO" id="GO:0055070">
    <property type="term" value="P:copper ion homeostasis"/>
    <property type="evidence" value="ECO:0007669"/>
    <property type="project" value="TreeGrafter"/>
</dbReference>
<comment type="caution">
    <text evidence="3">The sequence shown here is derived from an EMBL/GenBank/DDBJ whole genome shotgun (WGS) entry which is preliminary data.</text>
</comment>
<accession>A0A2N6VIP0</accession>
<dbReference type="PANTHER" id="PTHR43520">
    <property type="entry name" value="ATP7, ISOFORM B"/>
    <property type="match status" value="1"/>
</dbReference>
<feature type="transmembrane region" description="Helical" evidence="2">
    <location>
        <begin position="66"/>
        <end position="87"/>
    </location>
</feature>
<organism evidence="3 4">
    <name type="scientific">Brevibacterium paucivorans</name>
    <dbReference type="NCBI Taxonomy" id="170994"/>
    <lineage>
        <taxon>Bacteria</taxon>
        <taxon>Bacillati</taxon>
        <taxon>Actinomycetota</taxon>
        <taxon>Actinomycetes</taxon>
        <taxon>Micrococcales</taxon>
        <taxon>Brevibacteriaceae</taxon>
        <taxon>Brevibacterium</taxon>
    </lineage>
</organism>
<feature type="non-terminal residue" evidence="3">
    <location>
        <position position="1"/>
    </location>
</feature>
<proteinExistence type="predicted"/>
<keyword evidence="2" id="KW-0812">Transmembrane</keyword>
<dbReference type="GO" id="GO:0016020">
    <property type="term" value="C:membrane"/>
    <property type="evidence" value="ECO:0007669"/>
    <property type="project" value="TreeGrafter"/>
</dbReference>
<dbReference type="Proteomes" id="UP000235598">
    <property type="component" value="Unassembled WGS sequence"/>
</dbReference>
<dbReference type="GO" id="GO:0005507">
    <property type="term" value="F:copper ion binding"/>
    <property type="evidence" value="ECO:0007669"/>
    <property type="project" value="TreeGrafter"/>
</dbReference>
<feature type="transmembrane region" description="Helical" evidence="2">
    <location>
        <begin position="5"/>
        <end position="22"/>
    </location>
</feature>
<keyword evidence="1" id="KW-1278">Translocase</keyword>
<dbReference type="GO" id="GO:0043682">
    <property type="term" value="F:P-type divalent copper transporter activity"/>
    <property type="evidence" value="ECO:0007669"/>
    <property type="project" value="TreeGrafter"/>
</dbReference>
<evidence type="ECO:0000256" key="1">
    <source>
        <dbReference type="ARBA" id="ARBA00022967"/>
    </source>
</evidence>
<evidence type="ECO:0000256" key="2">
    <source>
        <dbReference type="SAM" id="Phobius"/>
    </source>
</evidence>
<gene>
    <name evidence="3" type="ORF">CJ199_15030</name>
</gene>